<evidence type="ECO:0000256" key="1">
    <source>
        <dbReference type="SAM" id="Phobius"/>
    </source>
</evidence>
<sequence>MKKLYKLDGWTLFAMFLILAFMELIQMFLSNQRIGAAPAMGKALELGMYTVTIIFSFAIYYGVMYLVLNNNETGFQKTIFVNIVIGLTLASLLSIIADLITGKAPNIWIKIVIGLIGNGLIAWTNWKELDVSQNSKIKISVCTAICFVVSSL</sequence>
<gene>
    <name evidence="2" type="ORF">FD03_GL000755</name>
</gene>
<name>A0A0R1KCS2_9LACO</name>
<comment type="caution">
    <text evidence="2">The sequence shown here is derived from an EMBL/GenBank/DDBJ whole genome shotgun (WGS) entry which is preliminary data.</text>
</comment>
<feature type="transmembrane region" description="Helical" evidence="1">
    <location>
        <begin position="49"/>
        <end position="68"/>
    </location>
</feature>
<dbReference type="Proteomes" id="UP000051248">
    <property type="component" value="Unassembled WGS sequence"/>
</dbReference>
<dbReference type="RefSeq" id="WP_025023347.1">
    <property type="nucleotide sequence ID" value="NZ_AZDZ01000001.1"/>
</dbReference>
<feature type="transmembrane region" description="Helical" evidence="1">
    <location>
        <begin position="107"/>
        <end position="126"/>
    </location>
</feature>
<keyword evidence="1" id="KW-1133">Transmembrane helix</keyword>
<evidence type="ECO:0000313" key="2">
    <source>
        <dbReference type="EMBL" id="KRK81163.1"/>
    </source>
</evidence>
<dbReference type="PATRIC" id="fig|1423775.4.peg.772"/>
<keyword evidence="1" id="KW-0472">Membrane</keyword>
<dbReference type="EMBL" id="AZDZ01000001">
    <property type="protein sequence ID" value="KRK81163.1"/>
    <property type="molecule type" value="Genomic_DNA"/>
</dbReference>
<proteinExistence type="predicted"/>
<feature type="transmembrane region" description="Helical" evidence="1">
    <location>
        <begin position="12"/>
        <end position="29"/>
    </location>
</feature>
<dbReference type="STRING" id="1423775.FD03_GL000755"/>
<evidence type="ECO:0000313" key="3">
    <source>
        <dbReference type="Proteomes" id="UP000051248"/>
    </source>
</evidence>
<dbReference type="OrthoDB" id="2322477at2"/>
<organism evidence="2 3">
    <name type="scientific">Companilactobacillus nodensis DSM 19682 = JCM 14932 = NBRC 107160</name>
    <dbReference type="NCBI Taxonomy" id="1423775"/>
    <lineage>
        <taxon>Bacteria</taxon>
        <taxon>Bacillati</taxon>
        <taxon>Bacillota</taxon>
        <taxon>Bacilli</taxon>
        <taxon>Lactobacillales</taxon>
        <taxon>Lactobacillaceae</taxon>
        <taxon>Companilactobacillus</taxon>
    </lineage>
</organism>
<dbReference type="AlphaFoldDB" id="A0A0R1KCS2"/>
<reference evidence="2 3" key="1">
    <citation type="journal article" date="2015" name="Genome Announc.">
        <title>Expanding the biotechnology potential of lactobacilli through comparative genomics of 213 strains and associated genera.</title>
        <authorList>
            <person name="Sun Z."/>
            <person name="Harris H.M."/>
            <person name="McCann A."/>
            <person name="Guo C."/>
            <person name="Argimon S."/>
            <person name="Zhang W."/>
            <person name="Yang X."/>
            <person name="Jeffery I.B."/>
            <person name="Cooney J.C."/>
            <person name="Kagawa T.F."/>
            <person name="Liu W."/>
            <person name="Song Y."/>
            <person name="Salvetti E."/>
            <person name="Wrobel A."/>
            <person name="Rasinkangas P."/>
            <person name="Parkhill J."/>
            <person name="Rea M.C."/>
            <person name="O'Sullivan O."/>
            <person name="Ritari J."/>
            <person name="Douillard F.P."/>
            <person name="Paul Ross R."/>
            <person name="Yang R."/>
            <person name="Briner A.E."/>
            <person name="Felis G.E."/>
            <person name="de Vos W.M."/>
            <person name="Barrangou R."/>
            <person name="Klaenhammer T.R."/>
            <person name="Caufield P.W."/>
            <person name="Cui Y."/>
            <person name="Zhang H."/>
            <person name="O'Toole P.W."/>
        </authorList>
    </citation>
    <scope>NUCLEOTIDE SEQUENCE [LARGE SCALE GENOMIC DNA]</scope>
    <source>
        <strain evidence="2 3">DSM 19682</strain>
    </source>
</reference>
<protein>
    <submittedName>
        <fullName evidence="2">Uncharacterized protein</fullName>
    </submittedName>
</protein>
<keyword evidence="3" id="KW-1185">Reference proteome</keyword>
<dbReference type="eggNOG" id="ENOG5030AYR">
    <property type="taxonomic scope" value="Bacteria"/>
</dbReference>
<accession>A0A0R1KCS2</accession>
<keyword evidence="1" id="KW-0812">Transmembrane</keyword>
<feature type="transmembrane region" description="Helical" evidence="1">
    <location>
        <begin position="80"/>
        <end position="101"/>
    </location>
</feature>